<reference evidence="1" key="1">
    <citation type="submission" date="2020-02" db="EMBL/GenBank/DDBJ databases">
        <authorList>
            <person name="Meier V. D."/>
        </authorList>
    </citation>
    <scope>NUCLEOTIDE SEQUENCE</scope>
    <source>
        <strain evidence="1">AVDCRST_MAG94</strain>
    </source>
</reference>
<proteinExistence type="predicted"/>
<dbReference type="AlphaFoldDB" id="A0A6J4K4W1"/>
<sequence>MIEVTKSTQIDHQTQQDLSHLTCLSVTRARSETLDTKNIAFYEAIMVKILPLPCAVSELFAQVSASGKITIADRYGILAVLLYEPTSEEDLYCIDRILYALRKGRVQLTHELSALH</sequence>
<organism evidence="1">
    <name type="scientific">uncultured Leptolyngbya sp</name>
    <dbReference type="NCBI Taxonomy" id="332963"/>
    <lineage>
        <taxon>Bacteria</taxon>
        <taxon>Bacillati</taxon>
        <taxon>Cyanobacteriota</taxon>
        <taxon>Cyanophyceae</taxon>
        <taxon>Leptolyngbyales</taxon>
        <taxon>Leptolyngbyaceae</taxon>
        <taxon>Leptolyngbya group</taxon>
        <taxon>Leptolyngbya</taxon>
        <taxon>environmental samples</taxon>
    </lineage>
</organism>
<dbReference type="EMBL" id="CADCTY010000004">
    <property type="protein sequence ID" value="CAA9295580.1"/>
    <property type="molecule type" value="Genomic_DNA"/>
</dbReference>
<evidence type="ECO:0000313" key="1">
    <source>
        <dbReference type="EMBL" id="CAA9295580.1"/>
    </source>
</evidence>
<name>A0A6J4K4W1_9CYAN</name>
<protein>
    <submittedName>
        <fullName evidence="1">Uncharacterized protein</fullName>
    </submittedName>
</protein>
<gene>
    <name evidence="1" type="ORF">AVDCRST_MAG94-19</name>
</gene>
<accession>A0A6J4K4W1</accession>